<dbReference type="InterPro" id="IPR029071">
    <property type="entry name" value="Ubiquitin-like_domsf"/>
</dbReference>
<feature type="region of interest" description="Disordered" evidence="9">
    <location>
        <begin position="255"/>
        <end position="341"/>
    </location>
</feature>
<dbReference type="OrthoDB" id="547031at2759"/>
<evidence type="ECO:0000313" key="12">
    <source>
        <dbReference type="Proteomes" id="UP000087171"/>
    </source>
</evidence>
<comment type="similarity">
    <text evidence="3">Belongs to the SDE2 family.</text>
</comment>
<evidence type="ECO:0000256" key="5">
    <source>
        <dbReference type="ARBA" id="ARBA00022664"/>
    </source>
</evidence>
<feature type="domain" description="SDE2/SF3A3 SAP" evidence="10">
    <location>
        <begin position="428"/>
        <end position="492"/>
    </location>
</feature>
<dbReference type="eggNOG" id="KOG0001">
    <property type="taxonomic scope" value="Eukaryota"/>
</dbReference>
<accession>A0A1S3E1S0</accession>
<evidence type="ECO:0000256" key="6">
    <source>
        <dbReference type="ARBA" id="ARBA00023187"/>
    </source>
</evidence>
<dbReference type="AlphaFoldDB" id="A0A1S3E1S0"/>
<feature type="compositionally biased region" description="Acidic residues" evidence="9">
    <location>
        <begin position="257"/>
        <end position="272"/>
    </location>
</feature>
<keyword evidence="7" id="KW-0539">Nucleus</keyword>
<comment type="subcellular location">
    <subcellularLocation>
        <location evidence="2">Cytoplasm</location>
    </subcellularLocation>
    <subcellularLocation>
        <location evidence="1">Nucleus</location>
    </subcellularLocation>
</comment>
<keyword evidence="12" id="KW-1185">Reference proteome</keyword>
<organism evidence="12 13">
    <name type="scientific">Cicer arietinum</name>
    <name type="common">Chickpea</name>
    <name type="synonym">Garbanzo</name>
    <dbReference type="NCBI Taxonomy" id="3827"/>
    <lineage>
        <taxon>Eukaryota</taxon>
        <taxon>Viridiplantae</taxon>
        <taxon>Streptophyta</taxon>
        <taxon>Embryophyta</taxon>
        <taxon>Tracheophyta</taxon>
        <taxon>Spermatophyta</taxon>
        <taxon>Magnoliopsida</taxon>
        <taxon>eudicotyledons</taxon>
        <taxon>Gunneridae</taxon>
        <taxon>Pentapetalae</taxon>
        <taxon>rosids</taxon>
        <taxon>fabids</taxon>
        <taxon>Fabales</taxon>
        <taxon>Fabaceae</taxon>
        <taxon>Papilionoideae</taxon>
        <taxon>50 kb inversion clade</taxon>
        <taxon>NPAAA clade</taxon>
        <taxon>Hologalegina</taxon>
        <taxon>IRL clade</taxon>
        <taxon>Cicereae</taxon>
        <taxon>Cicer</taxon>
    </lineage>
</organism>
<evidence type="ECO:0000256" key="4">
    <source>
        <dbReference type="ARBA" id="ARBA00022490"/>
    </source>
</evidence>
<dbReference type="STRING" id="3827.A0A1S3E1S0"/>
<evidence type="ECO:0000259" key="11">
    <source>
        <dbReference type="Pfam" id="PF22782"/>
    </source>
</evidence>
<keyword evidence="4" id="KW-0963">Cytoplasm</keyword>
<dbReference type="GO" id="GO:0006397">
    <property type="term" value="P:mRNA processing"/>
    <property type="evidence" value="ECO:0007669"/>
    <property type="project" value="UniProtKB-KW"/>
</dbReference>
<keyword evidence="5" id="KW-0507">mRNA processing</keyword>
<dbReference type="PaxDb" id="3827-XP_004494813.1"/>
<gene>
    <name evidence="13" type="primary">LOC101507489</name>
</gene>
<dbReference type="GeneID" id="101507489"/>
<dbReference type="InterPro" id="IPR025086">
    <property type="entry name" value="SDE2/SF3A3_SAP"/>
</dbReference>
<dbReference type="Pfam" id="PF22782">
    <property type="entry name" value="SDE2"/>
    <property type="match status" value="1"/>
</dbReference>
<feature type="domain" description="SDE2-like" evidence="11">
    <location>
        <begin position="114"/>
        <end position="221"/>
    </location>
</feature>
<reference evidence="13" key="2">
    <citation type="submission" date="2025-08" db="UniProtKB">
        <authorList>
            <consortium name="RefSeq"/>
        </authorList>
    </citation>
    <scope>IDENTIFICATION</scope>
    <source>
        <tissue evidence="13">Etiolated seedlings</tissue>
    </source>
</reference>
<dbReference type="PANTHER" id="PTHR12786:SF1">
    <property type="entry name" value="SPLICING REGULATOR SDE2"/>
    <property type="match status" value="1"/>
</dbReference>
<dbReference type="GO" id="GO:0008380">
    <property type="term" value="P:RNA splicing"/>
    <property type="evidence" value="ECO:0007669"/>
    <property type="project" value="UniProtKB-KW"/>
</dbReference>
<evidence type="ECO:0000256" key="1">
    <source>
        <dbReference type="ARBA" id="ARBA00004123"/>
    </source>
</evidence>
<dbReference type="InterPro" id="IPR053822">
    <property type="entry name" value="SDE2-like_dom"/>
</dbReference>
<dbReference type="RefSeq" id="XP_012569690.1">
    <property type="nucleotide sequence ID" value="XM_012714236.2"/>
</dbReference>
<evidence type="ECO:0000256" key="7">
    <source>
        <dbReference type="ARBA" id="ARBA00023242"/>
    </source>
</evidence>
<proteinExistence type="inferred from homology"/>
<keyword evidence="8" id="KW-0131">Cell cycle</keyword>
<sequence>MYSFLHSVETRIPQNPNFGKISPNSTMEHEKSQTMYNLFVKHLDGKTLTLLFPSPILYANSIKDRLFQLTGIPIRHQRLVTGCRHLNDDKSAICCSPEDGNMFPSVRLLLRLKGGKGGFGSLLRGAATKAGQKKTNNFDACRDMSGRRLRHVNAEKRLEEWRAGEEERKLEKVAEEFLKKQMKKNKGKGKNGDVDGEAHKYVAKYREQSERCVADVALSVQDSLRDSKRKSSPISEASLPHDRKKLKIWMGKRTLNESDDSDSDEDVDDVEGETDKSVLLNSQNESGLTKAEDSSDSVTGLKRDGDSSGVGSCESGSEEEKEAVVEEGKVESAGGSQSCDTTIQASVAAEPELMVHDEMMEINAVPCSETLDSGISAQDQDNKVDGTVAQVSNIVSSEIVANDMEIDGSLEHKTVVIEESLPSISVPVKEEPLNFDAFNSAAELEILGLEKLKTELQLHGLKCGGTLQERAARLFLLKSTPLDKLPKKLLAKK</sequence>
<dbReference type="KEGG" id="cam:101507489"/>
<evidence type="ECO:0000313" key="13">
    <source>
        <dbReference type="RefSeq" id="XP_012569690.1"/>
    </source>
</evidence>
<dbReference type="InterPro" id="IPR051421">
    <property type="entry name" value="RNA_Proc_DNA_Dmg_Regulator"/>
</dbReference>
<evidence type="ECO:0000256" key="9">
    <source>
        <dbReference type="SAM" id="MobiDB-lite"/>
    </source>
</evidence>
<dbReference type="Proteomes" id="UP000087171">
    <property type="component" value="Chromosome Ca3"/>
</dbReference>
<reference evidence="12" key="1">
    <citation type="journal article" date="2013" name="Nat. Biotechnol.">
        <title>Draft genome sequence of chickpea (Cicer arietinum) provides a resource for trait improvement.</title>
        <authorList>
            <person name="Varshney R.K."/>
            <person name="Song C."/>
            <person name="Saxena R.K."/>
            <person name="Azam S."/>
            <person name="Yu S."/>
            <person name="Sharpe A.G."/>
            <person name="Cannon S."/>
            <person name="Baek J."/>
            <person name="Rosen B.D."/>
            <person name="Tar'an B."/>
            <person name="Millan T."/>
            <person name="Zhang X."/>
            <person name="Ramsay L.D."/>
            <person name="Iwata A."/>
            <person name="Wang Y."/>
            <person name="Nelson W."/>
            <person name="Farmer A.D."/>
            <person name="Gaur P.M."/>
            <person name="Soderlund C."/>
            <person name="Penmetsa R.V."/>
            <person name="Xu C."/>
            <person name="Bharti A.K."/>
            <person name="He W."/>
            <person name="Winter P."/>
            <person name="Zhao S."/>
            <person name="Hane J.K."/>
            <person name="Carrasquilla-Garcia N."/>
            <person name="Condie J.A."/>
            <person name="Upadhyaya H.D."/>
            <person name="Luo M.C."/>
            <person name="Thudi M."/>
            <person name="Gowda C.L."/>
            <person name="Singh N.P."/>
            <person name="Lichtenzveig J."/>
            <person name="Gali K.K."/>
            <person name="Rubio J."/>
            <person name="Nadarajan N."/>
            <person name="Dolezel J."/>
            <person name="Bansal K.C."/>
            <person name="Xu X."/>
            <person name="Edwards D."/>
            <person name="Zhang G."/>
            <person name="Kahl G."/>
            <person name="Gil J."/>
            <person name="Singh K.B."/>
            <person name="Datta S.K."/>
            <person name="Jackson S.A."/>
            <person name="Wang J."/>
            <person name="Cook D.R."/>
        </authorList>
    </citation>
    <scope>NUCLEOTIDE SEQUENCE [LARGE SCALE GENOMIC DNA]</scope>
    <source>
        <strain evidence="12">cv. CDC Frontier</strain>
    </source>
</reference>
<evidence type="ECO:0000256" key="3">
    <source>
        <dbReference type="ARBA" id="ARBA00008726"/>
    </source>
</evidence>
<dbReference type="SUPFAM" id="SSF54236">
    <property type="entry name" value="Ubiquitin-like"/>
    <property type="match status" value="1"/>
</dbReference>
<evidence type="ECO:0000259" key="10">
    <source>
        <dbReference type="Pfam" id="PF13297"/>
    </source>
</evidence>
<evidence type="ECO:0000256" key="2">
    <source>
        <dbReference type="ARBA" id="ARBA00004496"/>
    </source>
</evidence>
<dbReference type="CDD" id="cd17039">
    <property type="entry name" value="Ubl_ubiquitin_like"/>
    <property type="match status" value="1"/>
</dbReference>
<dbReference type="Gene3D" id="3.10.20.90">
    <property type="entry name" value="Phosphatidylinositol 3-kinase Catalytic Subunit, Chain A, domain 1"/>
    <property type="match status" value="1"/>
</dbReference>
<dbReference type="GO" id="GO:0005737">
    <property type="term" value="C:cytoplasm"/>
    <property type="evidence" value="ECO:0007669"/>
    <property type="project" value="UniProtKB-SubCell"/>
</dbReference>
<keyword evidence="6" id="KW-0508">mRNA splicing</keyword>
<protein>
    <submittedName>
        <fullName evidence="13">Replication stress response regulator SDE2</fullName>
    </submittedName>
</protein>
<dbReference type="Pfam" id="PF13297">
    <property type="entry name" value="SDE2_2C"/>
    <property type="match status" value="1"/>
</dbReference>
<dbReference type="eggNOG" id="KOG2827">
    <property type="taxonomic scope" value="Eukaryota"/>
</dbReference>
<dbReference type="PANTHER" id="PTHR12786">
    <property type="entry name" value="SPLICING FACTOR SF3A-RELATED"/>
    <property type="match status" value="1"/>
</dbReference>
<dbReference type="GO" id="GO:0005634">
    <property type="term" value="C:nucleus"/>
    <property type="evidence" value="ECO:0007669"/>
    <property type="project" value="UniProtKB-SubCell"/>
</dbReference>
<name>A0A1S3E1S0_CICAR</name>
<evidence type="ECO:0000256" key="8">
    <source>
        <dbReference type="ARBA" id="ARBA00023306"/>
    </source>
</evidence>